<dbReference type="CDD" id="cd00338">
    <property type="entry name" value="Ser_Recombinase"/>
    <property type="match status" value="1"/>
</dbReference>
<feature type="domain" description="Recombinase" evidence="8">
    <location>
        <begin position="159"/>
        <end position="262"/>
    </location>
</feature>
<accession>A0A347WIN9</accession>
<dbReference type="InterPro" id="IPR036162">
    <property type="entry name" value="Resolvase-like_N_sf"/>
</dbReference>
<dbReference type="InterPro" id="IPR006118">
    <property type="entry name" value="Recombinase_CS"/>
</dbReference>
<dbReference type="InterPro" id="IPR011109">
    <property type="entry name" value="DNA_bind_recombinase_dom"/>
</dbReference>
<keyword evidence="1" id="KW-0229">DNA integration</keyword>
<organism evidence="9 10">
    <name type="scientific">Suicoccus acidiformans</name>
    <dbReference type="NCBI Taxonomy" id="2036206"/>
    <lineage>
        <taxon>Bacteria</taxon>
        <taxon>Bacillati</taxon>
        <taxon>Bacillota</taxon>
        <taxon>Bacilli</taxon>
        <taxon>Lactobacillales</taxon>
        <taxon>Aerococcaceae</taxon>
        <taxon>Suicoccus</taxon>
    </lineage>
</organism>
<evidence type="ECO:0000256" key="5">
    <source>
        <dbReference type="PROSITE-ProRule" id="PRU10137"/>
    </source>
</evidence>
<sequence length="475" mass="54557">MLTGIYVRVSTQEQVNEGYSIGEQTERLQAYCTAKGWDVANVYTDGGYSGANTDRPALKQMITDIKQGKLEAVLVYKLDRLSRSQKDTLLLIEDVFNPNNVAFISMNENFDTSTPFGRAMIGILSVFSQLEREQIRERMQMGLDARAKEGLWHGGGWDPIGYDYVDGELIINEYEAEQVRKIHSLFQAGWPINRIRNYMNERYTTKTGGWKHDSSIQSALKTELYTGVINWKGNSYPGKHQAILTQETFDKSQKLYDERDSSKNGGKRYFQAKHMLTGLLYCAHCGGRYFAKGSFSGHKPNRTYRPYYTCYSRAKTNKRMIKDPNCMNTAFAVVKLDEIISDEIKKLIFNPYLLEQATDADDNSSEIKAYEKRISDIDKQLERLLDLYQMGLSQKDEVLERIDKLNIEKERLVDYVEQLEDDEPDLSIEETKAILLTAEEILNSDEKEKKRALTHSLISSIIIDGDEIIINWAFN</sequence>
<dbReference type="InterPro" id="IPR050639">
    <property type="entry name" value="SSR_resolvase"/>
</dbReference>
<evidence type="ECO:0000259" key="7">
    <source>
        <dbReference type="PROSITE" id="PS51736"/>
    </source>
</evidence>
<feature type="domain" description="Resolvase/invertase-type recombinase catalytic" evidence="7">
    <location>
        <begin position="2"/>
        <end position="150"/>
    </location>
</feature>
<proteinExistence type="predicted"/>
<dbReference type="GO" id="GO:0000150">
    <property type="term" value="F:DNA strand exchange activity"/>
    <property type="evidence" value="ECO:0007669"/>
    <property type="project" value="InterPro"/>
</dbReference>
<dbReference type="Pfam" id="PF13408">
    <property type="entry name" value="Zn_ribbon_recom"/>
    <property type="match status" value="1"/>
</dbReference>
<keyword evidence="3" id="KW-0233">DNA recombination</keyword>
<feature type="active site" description="O-(5'-phospho-DNA)-serine intermediate" evidence="4 5">
    <location>
        <position position="10"/>
    </location>
</feature>
<dbReference type="Proteomes" id="UP000263232">
    <property type="component" value="Chromosome"/>
</dbReference>
<dbReference type="PROSITE" id="PS51736">
    <property type="entry name" value="RECOMBINASES_3"/>
    <property type="match status" value="1"/>
</dbReference>
<feature type="coiled-coil region" evidence="6">
    <location>
        <begin position="367"/>
        <end position="422"/>
    </location>
</feature>
<reference evidence="9 10" key="1">
    <citation type="submission" date="2017-09" db="EMBL/GenBank/DDBJ databases">
        <title>Complete genome sequence of Oxytococcus suis strain ZY16052.</title>
        <authorList>
            <person name="Li F."/>
        </authorList>
    </citation>
    <scope>NUCLEOTIDE SEQUENCE [LARGE SCALE GENOMIC DNA]</scope>
    <source>
        <strain evidence="9 10">ZY16052</strain>
    </source>
</reference>
<dbReference type="PROSITE" id="PS51737">
    <property type="entry name" value="RECOMBINASE_DNA_BIND"/>
    <property type="match status" value="1"/>
</dbReference>
<dbReference type="InterPro" id="IPR025827">
    <property type="entry name" value="Zn_ribbon_recom_dom"/>
</dbReference>
<keyword evidence="10" id="KW-1185">Reference proteome</keyword>
<dbReference type="Pfam" id="PF00239">
    <property type="entry name" value="Resolvase"/>
    <property type="match status" value="1"/>
</dbReference>
<evidence type="ECO:0000313" key="9">
    <source>
        <dbReference type="EMBL" id="AXY24946.1"/>
    </source>
</evidence>
<dbReference type="SMART" id="SM00857">
    <property type="entry name" value="Resolvase"/>
    <property type="match status" value="1"/>
</dbReference>
<name>A0A347WIN9_9LACT</name>
<dbReference type="AlphaFoldDB" id="A0A347WIN9"/>
<dbReference type="SUPFAM" id="SSF53041">
    <property type="entry name" value="Resolvase-like"/>
    <property type="match status" value="1"/>
</dbReference>
<dbReference type="Gene3D" id="3.40.50.1390">
    <property type="entry name" value="Resolvase, N-terminal catalytic domain"/>
    <property type="match status" value="1"/>
</dbReference>
<evidence type="ECO:0000256" key="4">
    <source>
        <dbReference type="PIRSR" id="PIRSR606118-50"/>
    </source>
</evidence>
<dbReference type="OrthoDB" id="9811097at2"/>
<dbReference type="InterPro" id="IPR006119">
    <property type="entry name" value="Resolv_N"/>
</dbReference>
<evidence type="ECO:0000259" key="8">
    <source>
        <dbReference type="PROSITE" id="PS51737"/>
    </source>
</evidence>
<dbReference type="GO" id="GO:0015074">
    <property type="term" value="P:DNA integration"/>
    <property type="evidence" value="ECO:0007669"/>
    <property type="project" value="UniProtKB-KW"/>
</dbReference>
<dbReference type="PROSITE" id="PS00397">
    <property type="entry name" value="RECOMBINASES_1"/>
    <property type="match status" value="1"/>
</dbReference>
<evidence type="ECO:0000256" key="1">
    <source>
        <dbReference type="ARBA" id="ARBA00022908"/>
    </source>
</evidence>
<dbReference type="InterPro" id="IPR038109">
    <property type="entry name" value="DNA_bind_recomb_sf"/>
</dbReference>
<dbReference type="Gene3D" id="3.90.1750.20">
    <property type="entry name" value="Putative Large Serine Recombinase, Chain B, Domain 2"/>
    <property type="match status" value="1"/>
</dbReference>
<evidence type="ECO:0000256" key="2">
    <source>
        <dbReference type="ARBA" id="ARBA00023125"/>
    </source>
</evidence>
<keyword evidence="6" id="KW-0175">Coiled coil</keyword>
<dbReference type="KEGG" id="abae:CL176_02280"/>
<protein>
    <submittedName>
        <fullName evidence="9">Recombinase family protein</fullName>
    </submittedName>
</protein>
<dbReference type="Pfam" id="PF07508">
    <property type="entry name" value="Recombinase"/>
    <property type="match status" value="1"/>
</dbReference>
<dbReference type="PANTHER" id="PTHR30461">
    <property type="entry name" value="DNA-INVERTASE FROM LAMBDOID PROPHAGE"/>
    <property type="match status" value="1"/>
</dbReference>
<dbReference type="RefSeq" id="WP_118989868.1">
    <property type="nucleotide sequence ID" value="NZ_CP023434.1"/>
</dbReference>
<gene>
    <name evidence="9" type="ORF">CL176_02280</name>
</gene>
<dbReference type="GO" id="GO:0003677">
    <property type="term" value="F:DNA binding"/>
    <property type="evidence" value="ECO:0007669"/>
    <property type="project" value="UniProtKB-KW"/>
</dbReference>
<evidence type="ECO:0000256" key="3">
    <source>
        <dbReference type="ARBA" id="ARBA00023172"/>
    </source>
</evidence>
<keyword evidence="2" id="KW-0238">DNA-binding</keyword>
<dbReference type="EMBL" id="CP023434">
    <property type="protein sequence ID" value="AXY24946.1"/>
    <property type="molecule type" value="Genomic_DNA"/>
</dbReference>
<dbReference type="PANTHER" id="PTHR30461:SF23">
    <property type="entry name" value="DNA RECOMBINASE-RELATED"/>
    <property type="match status" value="1"/>
</dbReference>
<evidence type="ECO:0000256" key="6">
    <source>
        <dbReference type="SAM" id="Coils"/>
    </source>
</evidence>
<evidence type="ECO:0000313" key="10">
    <source>
        <dbReference type="Proteomes" id="UP000263232"/>
    </source>
</evidence>